<keyword evidence="2 6" id="KW-0732">Signal</keyword>
<gene>
    <name evidence="7" type="ORF">WMY93_013571</name>
</gene>
<accession>A0AAW0P3Z4</accession>
<keyword evidence="1" id="KW-0479">Metal-binding</keyword>
<feature type="chain" id="PRO_5043609315" description="EF-hand domain-containing protein" evidence="6">
    <location>
        <begin position="30"/>
        <end position="194"/>
    </location>
</feature>
<evidence type="ECO:0000256" key="4">
    <source>
        <dbReference type="ARBA" id="ARBA00022837"/>
    </source>
</evidence>
<proteinExistence type="predicted"/>
<sequence>MHEGVMAPLSWLVLSGLLVLLCLTAPGHAGTLRDEEISGGPANPFQSGDESRSLVQHYIDSILNKEAAGVGRPEIISWEQEVFFLVRVHDYDHSGFLDGLEMIKLLLDYNAFHRPSVVYQYNEVVSLVDVLLQTQDLNHDGLFSPSELLSPPLLQKQSTQNEVKVQMETQPQPGERTAQDSPVDGQHEPQEALL</sequence>
<dbReference type="AlphaFoldDB" id="A0AAW0P3Z4"/>
<organism evidence="7 8">
    <name type="scientific">Mugilogobius chulae</name>
    <name type="common">yellowstripe goby</name>
    <dbReference type="NCBI Taxonomy" id="88201"/>
    <lineage>
        <taxon>Eukaryota</taxon>
        <taxon>Metazoa</taxon>
        <taxon>Chordata</taxon>
        <taxon>Craniata</taxon>
        <taxon>Vertebrata</taxon>
        <taxon>Euteleostomi</taxon>
        <taxon>Actinopterygii</taxon>
        <taxon>Neopterygii</taxon>
        <taxon>Teleostei</taxon>
        <taxon>Neoteleostei</taxon>
        <taxon>Acanthomorphata</taxon>
        <taxon>Gobiaria</taxon>
        <taxon>Gobiiformes</taxon>
        <taxon>Gobioidei</taxon>
        <taxon>Gobiidae</taxon>
        <taxon>Gobionellinae</taxon>
        <taxon>Mugilogobius</taxon>
    </lineage>
</organism>
<feature type="compositionally biased region" description="Polar residues" evidence="5">
    <location>
        <begin position="158"/>
        <end position="172"/>
    </location>
</feature>
<feature type="region of interest" description="Disordered" evidence="5">
    <location>
        <begin position="158"/>
        <end position="194"/>
    </location>
</feature>
<evidence type="ECO:0000256" key="6">
    <source>
        <dbReference type="SAM" id="SignalP"/>
    </source>
</evidence>
<dbReference type="Proteomes" id="UP001460270">
    <property type="component" value="Unassembled WGS sequence"/>
</dbReference>
<evidence type="ECO:0008006" key="9">
    <source>
        <dbReference type="Google" id="ProtNLM"/>
    </source>
</evidence>
<keyword evidence="4" id="KW-0106">Calcium</keyword>
<evidence type="ECO:0000256" key="2">
    <source>
        <dbReference type="ARBA" id="ARBA00022729"/>
    </source>
</evidence>
<comment type="caution">
    <text evidence="7">The sequence shown here is derived from an EMBL/GenBank/DDBJ whole genome shotgun (WGS) entry which is preliminary data.</text>
</comment>
<name>A0AAW0P3Z4_9GOBI</name>
<evidence type="ECO:0000313" key="8">
    <source>
        <dbReference type="Proteomes" id="UP001460270"/>
    </source>
</evidence>
<keyword evidence="8" id="KW-1185">Reference proteome</keyword>
<dbReference type="InterPro" id="IPR011992">
    <property type="entry name" value="EF-hand-dom_pair"/>
</dbReference>
<dbReference type="Gene3D" id="1.10.238.10">
    <property type="entry name" value="EF-hand"/>
    <property type="match status" value="1"/>
</dbReference>
<dbReference type="GO" id="GO:0046872">
    <property type="term" value="F:metal ion binding"/>
    <property type="evidence" value="ECO:0007669"/>
    <property type="project" value="UniProtKB-KW"/>
</dbReference>
<keyword evidence="3" id="KW-0677">Repeat</keyword>
<dbReference type="PANTHER" id="PTHR23104">
    <property type="entry name" value="MULTIPLE COAGULATION FACTOR DEFICIENCY PROTEIN 2 NEURAL STEM CELL DERIVED NEURONAL SURVIVAL PROTEIN"/>
    <property type="match status" value="1"/>
</dbReference>
<evidence type="ECO:0000256" key="5">
    <source>
        <dbReference type="SAM" id="MobiDB-lite"/>
    </source>
</evidence>
<reference evidence="8" key="1">
    <citation type="submission" date="2024-04" db="EMBL/GenBank/DDBJ databases">
        <title>Salinicola lusitanus LLJ914,a marine bacterium isolated from the Okinawa Trough.</title>
        <authorList>
            <person name="Li J."/>
        </authorList>
    </citation>
    <scope>NUCLEOTIDE SEQUENCE [LARGE SCALE GENOMIC DNA]</scope>
</reference>
<dbReference type="InterPro" id="IPR018247">
    <property type="entry name" value="EF_Hand_1_Ca_BS"/>
</dbReference>
<protein>
    <recommendedName>
        <fullName evidence="9">EF-hand domain-containing protein</fullName>
    </recommendedName>
</protein>
<feature type="signal peptide" evidence="6">
    <location>
        <begin position="1"/>
        <end position="29"/>
    </location>
</feature>
<dbReference type="InterPro" id="IPR052110">
    <property type="entry name" value="MCFD2-like"/>
</dbReference>
<evidence type="ECO:0000256" key="1">
    <source>
        <dbReference type="ARBA" id="ARBA00022723"/>
    </source>
</evidence>
<dbReference type="SUPFAM" id="SSF47473">
    <property type="entry name" value="EF-hand"/>
    <property type="match status" value="1"/>
</dbReference>
<evidence type="ECO:0000256" key="3">
    <source>
        <dbReference type="ARBA" id="ARBA00022737"/>
    </source>
</evidence>
<dbReference type="PROSITE" id="PS00018">
    <property type="entry name" value="EF_HAND_1"/>
    <property type="match status" value="1"/>
</dbReference>
<feature type="compositionally biased region" description="Basic and acidic residues" evidence="5">
    <location>
        <begin position="185"/>
        <end position="194"/>
    </location>
</feature>
<dbReference type="EMBL" id="JBBPFD010000009">
    <property type="protein sequence ID" value="KAK7913360.1"/>
    <property type="molecule type" value="Genomic_DNA"/>
</dbReference>
<dbReference type="PANTHER" id="PTHR23104:SF15">
    <property type="entry name" value="CELL GROWTH REGULATOR WITH EF HAND DOMAIN PROTEIN 1"/>
    <property type="match status" value="1"/>
</dbReference>
<evidence type="ECO:0000313" key="7">
    <source>
        <dbReference type="EMBL" id="KAK7913360.1"/>
    </source>
</evidence>